<reference evidence="1" key="1">
    <citation type="submission" date="2023-07" db="EMBL/GenBank/DDBJ databases">
        <authorList>
            <consortium name="AG Swart"/>
            <person name="Singh M."/>
            <person name="Singh A."/>
            <person name="Seah K."/>
            <person name="Emmerich C."/>
        </authorList>
    </citation>
    <scope>NUCLEOTIDE SEQUENCE</scope>
    <source>
        <strain evidence="1">DP1</strain>
    </source>
</reference>
<proteinExistence type="predicted"/>
<dbReference type="Proteomes" id="UP001295684">
    <property type="component" value="Unassembled WGS sequence"/>
</dbReference>
<sequence>MILKSKSSCSSIILCSSSLTSSLEWIIEKYLRDHPAKVLIPKVKSISVPDLISPRFCVELAYTISKMPSWSSLSNISATDSCNSVVRSWKIVIASSSSCCSPILSWSSWLLATHSGWSKVSTSQTKPNSFHWLFTVTSSYSIQTSWKSPTQV</sequence>
<organism evidence="1 2">
    <name type="scientific">Euplotes crassus</name>
    <dbReference type="NCBI Taxonomy" id="5936"/>
    <lineage>
        <taxon>Eukaryota</taxon>
        <taxon>Sar</taxon>
        <taxon>Alveolata</taxon>
        <taxon>Ciliophora</taxon>
        <taxon>Intramacronucleata</taxon>
        <taxon>Spirotrichea</taxon>
        <taxon>Hypotrichia</taxon>
        <taxon>Euplotida</taxon>
        <taxon>Euplotidae</taxon>
        <taxon>Moneuplotes</taxon>
    </lineage>
</organism>
<protein>
    <submittedName>
        <fullName evidence="1">Uncharacterized protein</fullName>
    </submittedName>
</protein>
<name>A0AAD1Y8J2_EUPCR</name>
<comment type="caution">
    <text evidence="1">The sequence shown here is derived from an EMBL/GenBank/DDBJ whole genome shotgun (WGS) entry which is preliminary data.</text>
</comment>
<gene>
    <name evidence="1" type="ORF">ECRASSUSDP1_LOCUS28271</name>
</gene>
<dbReference type="EMBL" id="CAMPGE010029172">
    <property type="protein sequence ID" value="CAI2386649.1"/>
    <property type="molecule type" value="Genomic_DNA"/>
</dbReference>
<accession>A0AAD1Y8J2</accession>
<dbReference type="AlphaFoldDB" id="A0AAD1Y8J2"/>
<evidence type="ECO:0000313" key="2">
    <source>
        <dbReference type="Proteomes" id="UP001295684"/>
    </source>
</evidence>
<evidence type="ECO:0000313" key="1">
    <source>
        <dbReference type="EMBL" id="CAI2386649.1"/>
    </source>
</evidence>
<keyword evidence="2" id="KW-1185">Reference proteome</keyword>